<evidence type="ECO:0000313" key="4">
    <source>
        <dbReference type="Proteomes" id="UP000808349"/>
    </source>
</evidence>
<dbReference type="Gene3D" id="1.10.10.10">
    <property type="entry name" value="Winged helix-like DNA-binding domain superfamily/Winged helix DNA-binding domain"/>
    <property type="match status" value="1"/>
</dbReference>
<dbReference type="EMBL" id="JADKFW010000010">
    <property type="protein sequence ID" value="MBK9718470.1"/>
    <property type="molecule type" value="Genomic_DNA"/>
</dbReference>
<feature type="coiled-coil region" evidence="1">
    <location>
        <begin position="140"/>
        <end position="167"/>
    </location>
</feature>
<keyword evidence="1" id="KW-0175">Coiled coil</keyword>
<dbReference type="InterPro" id="IPR010921">
    <property type="entry name" value="Trp_repressor/repl_initiator"/>
</dbReference>
<evidence type="ECO:0000313" key="3">
    <source>
        <dbReference type="EMBL" id="MBK9718470.1"/>
    </source>
</evidence>
<dbReference type="Proteomes" id="UP000808349">
    <property type="component" value="Unassembled WGS sequence"/>
</dbReference>
<dbReference type="SUPFAM" id="SSF48295">
    <property type="entry name" value="TrpR-like"/>
    <property type="match status" value="1"/>
</dbReference>
<dbReference type="GO" id="GO:0043565">
    <property type="term" value="F:sequence-specific DNA binding"/>
    <property type="evidence" value="ECO:0007669"/>
    <property type="project" value="InterPro"/>
</dbReference>
<proteinExistence type="predicted"/>
<sequence length="190" mass="22092">MVQKDQEFNAQTRKKQGRYDKRLILKIVSDIESGHPRKELQDQYGLGKRSIDRWMKDYGSIHYKNNIKRKSYSKLQKRTIVSAIEQGRMSIQEVQDAYGIKNSKLIRDWIIQFKNENDQLCELNGQVMSKNLTKNIGSNELALEKALEEAELKIKALNTLIDLAEEQLNIDIRKKSGAKQSLKQNKTILK</sequence>
<reference evidence="3 4" key="1">
    <citation type="submission" date="2020-10" db="EMBL/GenBank/DDBJ databases">
        <title>Connecting structure to function with the recovery of over 1000 high-quality activated sludge metagenome-assembled genomes encoding full-length rRNA genes using long-read sequencing.</title>
        <authorList>
            <person name="Singleton C.M."/>
            <person name="Petriglieri F."/>
            <person name="Kristensen J.M."/>
            <person name="Kirkegaard R.H."/>
            <person name="Michaelsen T.Y."/>
            <person name="Andersen M.H."/>
            <person name="Karst S.M."/>
            <person name="Dueholm M.S."/>
            <person name="Nielsen P.H."/>
            <person name="Albertsen M."/>
        </authorList>
    </citation>
    <scope>NUCLEOTIDE SEQUENCE [LARGE SCALE GENOMIC DNA]</scope>
    <source>
        <strain evidence="3">Ribe_18-Q3-R11-54_BAT3C.373</strain>
    </source>
</reference>
<evidence type="ECO:0000259" key="2">
    <source>
        <dbReference type="Pfam" id="PF01710"/>
    </source>
</evidence>
<protein>
    <submittedName>
        <fullName evidence="3">Transposase</fullName>
    </submittedName>
</protein>
<name>A0A9D7S9J4_9BACT</name>
<dbReference type="AlphaFoldDB" id="A0A9D7S9J4"/>
<dbReference type="Pfam" id="PF01710">
    <property type="entry name" value="HTH_Tnp_IS630"/>
    <property type="match status" value="1"/>
</dbReference>
<gene>
    <name evidence="3" type="ORF">IPO85_13355</name>
</gene>
<comment type="caution">
    <text evidence="3">The sequence shown here is derived from an EMBL/GenBank/DDBJ whole genome shotgun (WGS) entry which is preliminary data.</text>
</comment>
<dbReference type="InterPro" id="IPR036388">
    <property type="entry name" value="WH-like_DNA-bd_sf"/>
</dbReference>
<dbReference type="InterPro" id="IPR002622">
    <property type="entry name" value="Transposase_14"/>
</dbReference>
<organism evidence="3 4">
    <name type="scientific">Candidatus Defluviibacterium haderslevense</name>
    <dbReference type="NCBI Taxonomy" id="2981993"/>
    <lineage>
        <taxon>Bacteria</taxon>
        <taxon>Pseudomonadati</taxon>
        <taxon>Bacteroidota</taxon>
        <taxon>Saprospiria</taxon>
        <taxon>Saprospirales</taxon>
        <taxon>Saprospiraceae</taxon>
        <taxon>Candidatus Defluviibacterium</taxon>
    </lineage>
</organism>
<evidence type="ECO:0000256" key="1">
    <source>
        <dbReference type="SAM" id="Coils"/>
    </source>
</evidence>
<feature type="domain" description="Transposase Synechocystis PCC 6803" evidence="2">
    <location>
        <begin position="19"/>
        <end position="105"/>
    </location>
</feature>
<accession>A0A9D7S9J4</accession>